<organism evidence="1 2">
    <name type="scientific">Rhizopogon vinicolor AM-OR11-026</name>
    <dbReference type="NCBI Taxonomy" id="1314800"/>
    <lineage>
        <taxon>Eukaryota</taxon>
        <taxon>Fungi</taxon>
        <taxon>Dikarya</taxon>
        <taxon>Basidiomycota</taxon>
        <taxon>Agaricomycotina</taxon>
        <taxon>Agaricomycetes</taxon>
        <taxon>Agaricomycetidae</taxon>
        <taxon>Boletales</taxon>
        <taxon>Suillineae</taxon>
        <taxon>Rhizopogonaceae</taxon>
        <taxon>Rhizopogon</taxon>
    </lineage>
</organism>
<dbReference type="Proteomes" id="UP000092154">
    <property type="component" value="Unassembled WGS sequence"/>
</dbReference>
<sequence>MPPARRISPSLPHRLLCIRRTMPRTPEWDRPPCQLELPQEPVDFESHSRAAHRVRELH</sequence>
<gene>
    <name evidence="1" type="ORF">K503DRAFT_773325</name>
</gene>
<dbReference type="EMBL" id="KV448486">
    <property type="protein sequence ID" value="OAX35584.1"/>
    <property type="molecule type" value="Genomic_DNA"/>
</dbReference>
<keyword evidence="2" id="KW-1185">Reference proteome</keyword>
<dbReference type="AlphaFoldDB" id="A0A1B7MSI7"/>
<proteinExistence type="predicted"/>
<evidence type="ECO:0000313" key="2">
    <source>
        <dbReference type="Proteomes" id="UP000092154"/>
    </source>
</evidence>
<evidence type="ECO:0000313" key="1">
    <source>
        <dbReference type="EMBL" id="OAX35584.1"/>
    </source>
</evidence>
<accession>A0A1B7MSI7</accession>
<reference evidence="1 2" key="1">
    <citation type="submission" date="2016-06" db="EMBL/GenBank/DDBJ databases">
        <title>Comparative genomics of the ectomycorrhizal sister species Rhizopogon vinicolor and Rhizopogon vesiculosus (Basidiomycota: Boletales) reveals a divergence of the mating type B locus.</title>
        <authorList>
            <consortium name="DOE Joint Genome Institute"/>
            <person name="Mujic A.B."/>
            <person name="Kuo A."/>
            <person name="Tritt A."/>
            <person name="Lipzen A."/>
            <person name="Chen C."/>
            <person name="Johnson J."/>
            <person name="Sharma A."/>
            <person name="Barry K."/>
            <person name="Grigoriev I.V."/>
            <person name="Spatafora J.W."/>
        </authorList>
    </citation>
    <scope>NUCLEOTIDE SEQUENCE [LARGE SCALE GENOMIC DNA]</scope>
    <source>
        <strain evidence="1 2">AM-OR11-026</strain>
    </source>
</reference>
<protein>
    <submittedName>
        <fullName evidence="1">Uncharacterized protein</fullName>
    </submittedName>
</protein>
<dbReference type="InParanoid" id="A0A1B7MSI7"/>
<name>A0A1B7MSI7_9AGAM</name>